<evidence type="ECO:0000313" key="4">
    <source>
        <dbReference type="Proteomes" id="UP001163064"/>
    </source>
</evidence>
<evidence type="ECO:0000256" key="1">
    <source>
        <dbReference type="SAM" id="SignalP"/>
    </source>
</evidence>
<organism evidence="3 4">
    <name type="scientific">Streptomyces beihaiensis</name>
    <dbReference type="NCBI Taxonomy" id="2984495"/>
    <lineage>
        <taxon>Bacteria</taxon>
        <taxon>Bacillati</taxon>
        <taxon>Actinomycetota</taxon>
        <taxon>Actinomycetes</taxon>
        <taxon>Kitasatosporales</taxon>
        <taxon>Streptomycetaceae</taxon>
        <taxon>Streptomyces</taxon>
    </lineage>
</organism>
<accession>A0ABT3U424</accession>
<dbReference type="InterPro" id="IPR036365">
    <property type="entry name" value="PGBD-like_sf"/>
</dbReference>
<protein>
    <submittedName>
        <fullName evidence="3">Peptidoglycan-binding protein</fullName>
    </submittedName>
</protein>
<evidence type="ECO:0000259" key="2">
    <source>
        <dbReference type="Pfam" id="PF01471"/>
    </source>
</evidence>
<keyword evidence="4" id="KW-1185">Reference proteome</keyword>
<feature type="signal peptide" evidence="1">
    <location>
        <begin position="1"/>
        <end position="26"/>
    </location>
</feature>
<dbReference type="Pfam" id="PF01471">
    <property type="entry name" value="PG_binding_1"/>
    <property type="match status" value="1"/>
</dbReference>
<dbReference type="RefSeq" id="WP_266605550.1">
    <property type="nucleotide sequence ID" value="NZ_JAPHNL010000332.1"/>
</dbReference>
<gene>
    <name evidence="3" type="ORF">OFY01_30860</name>
</gene>
<reference evidence="3" key="1">
    <citation type="submission" date="2022-10" db="EMBL/GenBank/DDBJ databases">
        <title>Streptomyces beihaiensis sp. nov., a chitin degrading actinobacterium, isolated from shrimp pond soil.</title>
        <authorList>
            <person name="Xie J."/>
            <person name="Shen N."/>
        </authorList>
    </citation>
    <scope>NUCLEOTIDE SEQUENCE</scope>
    <source>
        <strain evidence="3">GXMU-J5</strain>
    </source>
</reference>
<dbReference type="Gene3D" id="1.10.101.10">
    <property type="entry name" value="PGBD-like superfamily/PGBD"/>
    <property type="match status" value="1"/>
</dbReference>
<dbReference type="EMBL" id="JAPHNL010000332">
    <property type="protein sequence ID" value="MCX3064082.1"/>
    <property type="molecule type" value="Genomic_DNA"/>
</dbReference>
<name>A0ABT3U424_9ACTN</name>
<feature type="domain" description="Peptidoglycan binding-like" evidence="2">
    <location>
        <begin position="53"/>
        <end position="108"/>
    </location>
</feature>
<keyword evidence="1" id="KW-0732">Signal</keyword>
<feature type="chain" id="PRO_5045563676" evidence="1">
    <location>
        <begin position="27"/>
        <end position="124"/>
    </location>
</feature>
<evidence type="ECO:0000313" key="3">
    <source>
        <dbReference type="EMBL" id="MCX3064082.1"/>
    </source>
</evidence>
<dbReference type="Proteomes" id="UP001163064">
    <property type="component" value="Unassembled WGS sequence"/>
</dbReference>
<proteinExistence type="predicted"/>
<sequence length="124" mass="13060">MPRKAGRLITLATTTALLLGAGVVCAGTASAAYSYQYCAKYSVAEPELSYGDTGAAVKELQCELNANVTGADLKVDGIFGGLTYNAVIKFQGCFSLKQDGIVGPQTWHEMDGVSDFPVKAERLC</sequence>
<dbReference type="InterPro" id="IPR036366">
    <property type="entry name" value="PGBDSf"/>
</dbReference>
<dbReference type="InterPro" id="IPR002477">
    <property type="entry name" value="Peptidoglycan-bd-like"/>
</dbReference>
<comment type="caution">
    <text evidence="3">The sequence shown here is derived from an EMBL/GenBank/DDBJ whole genome shotgun (WGS) entry which is preliminary data.</text>
</comment>
<dbReference type="SUPFAM" id="SSF47090">
    <property type="entry name" value="PGBD-like"/>
    <property type="match status" value="1"/>
</dbReference>